<protein>
    <submittedName>
        <fullName evidence="1">Uncharacterized protein</fullName>
    </submittedName>
</protein>
<reference evidence="1" key="2">
    <citation type="submission" date="2020-11" db="EMBL/GenBank/DDBJ databases">
        <authorList>
            <person name="McCartney M.A."/>
            <person name="Auch B."/>
            <person name="Kono T."/>
            <person name="Mallez S."/>
            <person name="Becker A."/>
            <person name="Gohl D.M."/>
            <person name="Silverstein K.A.T."/>
            <person name="Koren S."/>
            <person name="Bechman K.B."/>
            <person name="Herman A."/>
            <person name="Abrahante J.E."/>
            <person name="Garbe J."/>
        </authorList>
    </citation>
    <scope>NUCLEOTIDE SEQUENCE</scope>
    <source>
        <strain evidence="1">Duluth1</strain>
        <tissue evidence="1">Whole animal</tissue>
    </source>
</reference>
<name>A0A9D4BM01_DREPO</name>
<dbReference type="AlphaFoldDB" id="A0A9D4BM01"/>
<sequence length="166" mass="18556">MALSSCYNLEWLILEYGVTLHPNITLTGVTCSSTWLCNLFNALLALDHEVECKLKNCQITSSEEGAVLSSFKREYAAITTDIIKITTDGYDFPGLWEAVHGLRIKCLSLCNGDVSFKSINGTSFSQSLRSFSLLETLTMQLEIYIDLQLPQSLKHVTLFYDILSSL</sequence>
<proteinExistence type="predicted"/>
<evidence type="ECO:0000313" key="2">
    <source>
        <dbReference type="Proteomes" id="UP000828390"/>
    </source>
</evidence>
<reference evidence="1" key="1">
    <citation type="journal article" date="2019" name="bioRxiv">
        <title>The Genome of the Zebra Mussel, Dreissena polymorpha: A Resource for Invasive Species Research.</title>
        <authorList>
            <person name="McCartney M.A."/>
            <person name="Auch B."/>
            <person name="Kono T."/>
            <person name="Mallez S."/>
            <person name="Zhang Y."/>
            <person name="Obille A."/>
            <person name="Becker A."/>
            <person name="Abrahante J.E."/>
            <person name="Garbe J."/>
            <person name="Badalamenti J.P."/>
            <person name="Herman A."/>
            <person name="Mangelson H."/>
            <person name="Liachko I."/>
            <person name="Sullivan S."/>
            <person name="Sone E.D."/>
            <person name="Koren S."/>
            <person name="Silverstein K.A.T."/>
            <person name="Beckman K.B."/>
            <person name="Gohl D.M."/>
        </authorList>
    </citation>
    <scope>NUCLEOTIDE SEQUENCE</scope>
    <source>
        <strain evidence="1">Duluth1</strain>
        <tissue evidence="1">Whole animal</tissue>
    </source>
</reference>
<keyword evidence="2" id="KW-1185">Reference proteome</keyword>
<organism evidence="1 2">
    <name type="scientific">Dreissena polymorpha</name>
    <name type="common">Zebra mussel</name>
    <name type="synonym">Mytilus polymorpha</name>
    <dbReference type="NCBI Taxonomy" id="45954"/>
    <lineage>
        <taxon>Eukaryota</taxon>
        <taxon>Metazoa</taxon>
        <taxon>Spiralia</taxon>
        <taxon>Lophotrochozoa</taxon>
        <taxon>Mollusca</taxon>
        <taxon>Bivalvia</taxon>
        <taxon>Autobranchia</taxon>
        <taxon>Heteroconchia</taxon>
        <taxon>Euheterodonta</taxon>
        <taxon>Imparidentia</taxon>
        <taxon>Neoheterodontei</taxon>
        <taxon>Myida</taxon>
        <taxon>Dreissenoidea</taxon>
        <taxon>Dreissenidae</taxon>
        <taxon>Dreissena</taxon>
    </lineage>
</organism>
<accession>A0A9D4BM01</accession>
<evidence type="ECO:0000313" key="1">
    <source>
        <dbReference type="EMBL" id="KAH3698003.1"/>
    </source>
</evidence>
<gene>
    <name evidence="1" type="ORF">DPMN_085516</name>
</gene>
<dbReference type="Proteomes" id="UP000828390">
    <property type="component" value="Unassembled WGS sequence"/>
</dbReference>
<dbReference type="EMBL" id="JAIWYP010000016">
    <property type="protein sequence ID" value="KAH3698003.1"/>
    <property type="molecule type" value="Genomic_DNA"/>
</dbReference>
<comment type="caution">
    <text evidence="1">The sequence shown here is derived from an EMBL/GenBank/DDBJ whole genome shotgun (WGS) entry which is preliminary data.</text>
</comment>